<dbReference type="SUPFAM" id="SSF46689">
    <property type="entry name" value="Homeodomain-like"/>
    <property type="match status" value="1"/>
</dbReference>
<evidence type="ECO:0000313" key="6">
    <source>
        <dbReference type="Proteomes" id="UP001501175"/>
    </source>
</evidence>
<organism evidence="5 6">
    <name type="scientific">Nibrella saemangeumensis</name>
    <dbReference type="NCBI Taxonomy" id="1084526"/>
    <lineage>
        <taxon>Bacteria</taxon>
        <taxon>Pseudomonadati</taxon>
        <taxon>Bacteroidota</taxon>
        <taxon>Cytophagia</taxon>
        <taxon>Cytophagales</taxon>
        <taxon>Spirosomataceae</taxon>
        <taxon>Nibrella</taxon>
    </lineage>
</organism>
<dbReference type="Proteomes" id="UP001501175">
    <property type="component" value="Unassembled WGS sequence"/>
</dbReference>
<keyword evidence="3" id="KW-0804">Transcription</keyword>
<dbReference type="EMBL" id="BAABHD010000078">
    <property type="protein sequence ID" value="GAA4465116.1"/>
    <property type="molecule type" value="Genomic_DNA"/>
</dbReference>
<protein>
    <recommendedName>
        <fullName evidence="4">HTH araC/xylS-type domain-containing protein</fullName>
    </recommendedName>
</protein>
<evidence type="ECO:0000259" key="4">
    <source>
        <dbReference type="PROSITE" id="PS01124"/>
    </source>
</evidence>
<sequence length="142" mass="16260">MLDDFDQQLSSQIKHLVQDTLERQSMSLRSCIQLLCQQTGCSAQRLNRLFLGVEGITLRRYVLQQRIDKAIERLVYTTDSVGEIARQTGYHDEHHLGTHLVAERGLPPDHFLALRAVRHQPSPYLVTMSQDTVPLIVHSKCQ</sequence>
<dbReference type="InterPro" id="IPR050204">
    <property type="entry name" value="AraC_XylS_family_regulators"/>
</dbReference>
<dbReference type="InterPro" id="IPR018060">
    <property type="entry name" value="HTH_AraC"/>
</dbReference>
<keyword evidence="1" id="KW-0805">Transcription regulation</keyword>
<gene>
    <name evidence="5" type="ORF">GCM10023189_45310</name>
</gene>
<reference evidence="6" key="1">
    <citation type="journal article" date="2019" name="Int. J. Syst. Evol. Microbiol.">
        <title>The Global Catalogue of Microorganisms (GCM) 10K type strain sequencing project: providing services to taxonomists for standard genome sequencing and annotation.</title>
        <authorList>
            <consortium name="The Broad Institute Genomics Platform"/>
            <consortium name="The Broad Institute Genome Sequencing Center for Infectious Disease"/>
            <person name="Wu L."/>
            <person name="Ma J."/>
        </authorList>
    </citation>
    <scope>NUCLEOTIDE SEQUENCE [LARGE SCALE GENOMIC DNA]</scope>
    <source>
        <strain evidence="6">JCM 17927</strain>
    </source>
</reference>
<name>A0ABP8NEP8_9BACT</name>
<evidence type="ECO:0000256" key="1">
    <source>
        <dbReference type="ARBA" id="ARBA00023015"/>
    </source>
</evidence>
<dbReference type="InterPro" id="IPR009057">
    <property type="entry name" value="Homeodomain-like_sf"/>
</dbReference>
<keyword evidence="2" id="KW-0238">DNA-binding</keyword>
<comment type="caution">
    <text evidence="5">The sequence shown here is derived from an EMBL/GenBank/DDBJ whole genome shotgun (WGS) entry which is preliminary data.</text>
</comment>
<evidence type="ECO:0000256" key="2">
    <source>
        <dbReference type="ARBA" id="ARBA00023125"/>
    </source>
</evidence>
<evidence type="ECO:0000256" key="3">
    <source>
        <dbReference type="ARBA" id="ARBA00023163"/>
    </source>
</evidence>
<keyword evidence="6" id="KW-1185">Reference proteome</keyword>
<dbReference type="PANTHER" id="PTHR46796">
    <property type="entry name" value="HTH-TYPE TRANSCRIPTIONAL ACTIVATOR RHAS-RELATED"/>
    <property type="match status" value="1"/>
</dbReference>
<dbReference type="PROSITE" id="PS01124">
    <property type="entry name" value="HTH_ARAC_FAMILY_2"/>
    <property type="match status" value="1"/>
</dbReference>
<accession>A0ABP8NEP8</accession>
<dbReference type="Gene3D" id="1.10.10.60">
    <property type="entry name" value="Homeodomain-like"/>
    <property type="match status" value="1"/>
</dbReference>
<evidence type="ECO:0000313" key="5">
    <source>
        <dbReference type="EMBL" id="GAA4465116.1"/>
    </source>
</evidence>
<feature type="domain" description="HTH araC/xylS-type" evidence="4">
    <location>
        <begin position="11"/>
        <end position="114"/>
    </location>
</feature>
<dbReference type="SMART" id="SM00342">
    <property type="entry name" value="HTH_ARAC"/>
    <property type="match status" value="1"/>
</dbReference>
<dbReference type="Pfam" id="PF12833">
    <property type="entry name" value="HTH_18"/>
    <property type="match status" value="1"/>
</dbReference>
<proteinExistence type="predicted"/>